<name>K1KJ81_9BURK</name>
<protein>
    <recommendedName>
        <fullName evidence="2">Smf/DprA SLOG domain-containing protein</fullName>
    </recommendedName>
</protein>
<evidence type="ECO:0000313" key="3">
    <source>
        <dbReference type="EMBL" id="EKB31754.1"/>
    </source>
</evidence>
<dbReference type="PATRIC" id="fig|742823.3.peg.624"/>
<evidence type="ECO:0000256" key="1">
    <source>
        <dbReference type="ARBA" id="ARBA00006525"/>
    </source>
</evidence>
<dbReference type="Pfam" id="PF02481">
    <property type="entry name" value="DNA_processg_A"/>
    <property type="match status" value="1"/>
</dbReference>
<dbReference type="SUPFAM" id="SSF102405">
    <property type="entry name" value="MCP/YpsA-like"/>
    <property type="match status" value="1"/>
</dbReference>
<dbReference type="eggNOG" id="COG0758">
    <property type="taxonomic scope" value="Bacteria"/>
</dbReference>
<gene>
    <name evidence="3" type="ORF">HMPREF9465_00622</name>
</gene>
<dbReference type="InterPro" id="IPR003488">
    <property type="entry name" value="DprA"/>
</dbReference>
<dbReference type="RefSeq" id="WP_005434090.1">
    <property type="nucleotide sequence ID" value="NZ_JH815514.1"/>
</dbReference>
<dbReference type="STRING" id="742823.HMPREF9465_00622"/>
<reference evidence="3 4" key="1">
    <citation type="submission" date="2012-05" db="EMBL/GenBank/DDBJ databases">
        <title>The Genome Sequence of Sutterella wadsworthensis 2_1_59BFAA.</title>
        <authorList>
            <consortium name="The Broad Institute Genome Sequencing Platform"/>
            <person name="Earl A."/>
            <person name="Ward D."/>
            <person name="Feldgarden M."/>
            <person name="Gevers D."/>
            <person name="Daigneault M."/>
            <person name="Strauss J."/>
            <person name="Allen-Vercoe E."/>
            <person name="Walker B."/>
            <person name="Young S.K."/>
            <person name="Zeng Q."/>
            <person name="Gargeya S."/>
            <person name="Fitzgerald M."/>
            <person name="Haas B."/>
            <person name="Abouelleil A."/>
            <person name="Alvarado L."/>
            <person name="Arachchi H.M."/>
            <person name="Berlin A.M."/>
            <person name="Chapman S.B."/>
            <person name="Goldberg J."/>
            <person name="Griggs A."/>
            <person name="Gujja S."/>
            <person name="Hansen M."/>
            <person name="Howarth C."/>
            <person name="Imamovic A."/>
            <person name="Larimer J."/>
            <person name="McCowen C."/>
            <person name="Montmayeur A."/>
            <person name="Murphy C."/>
            <person name="Neiman D."/>
            <person name="Pearson M."/>
            <person name="Priest M."/>
            <person name="Roberts A."/>
            <person name="Saif S."/>
            <person name="Shea T."/>
            <person name="Sisk P."/>
            <person name="Sykes S."/>
            <person name="Wortman J."/>
            <person name="Nusbaum C."/>
            <person name="Birren B."/>
        </authorList>
    </citation>
    <scope>NUCLEOTIDE SEQUENCE [LARGE SCALE GENOMIC DNA]</scope>
    <source>
        <strain evidence="3 4">2_1_59BFAA</strain>
    </source>
</reference>
<comment type="caution">
    <text evidence="3">The sequence shown here is derived from an EMBL/GenBank/DDBJ whole genome shotgun (WGS) entry which is preliminary data.</text>
</comment>
<comment type="similarity">
    <text evidence="1">Belongs to the DprA/Smf family.</text>
</comment>
<keyword evidence="4" id="KW-1185">Reference proteome</keyword>
<dbReference type="EMBL" id="ADMG01000017">
    <property type="protein sequence ID" value="EKB31754.1"/>
    <property type="molecule type" value="Genomic_DNA"/>
</dbReference>
<dbReference type="OrthoDB" id="9785707at2"/>
<sequence>MTPETGREAECWIKLSLLTVLSVPEILRLLQQTGGVEALFDASSGTLTKLAGETAAREIREVNSSGEAERILSWLSETKGVGFITLADPRYPRLMIEAGAAPVLLWYRGDAGLLAKPVLTVGGSTHPDREALYNAEVFGEALGTRNELLLSTGHFPGTETVFLASVLRTGGRALVWQPCGPDRVWPSEGRDLLHELLDKGGLIMTAVAPGFGFSPEGRELQTCCRMASAQALLALNAGTGSHLFSLARTAADWGRDVMAVPGSIHSPFARGCHRLIRQGARLVESSDDILAELRLAGS</sequence>
<organism evidence="3 4">
    <name type="scientific">Sutterella wadsworthensis 2_1_59BFAA</name>
    <dbReference type="NCBI Taxonomy" id="742823"/>
    <lineage>
        <taxon>Bacteria</taxon>
        <taxon>Pseudomonadati</taxon>
        <taxon>Pseudomonadota</taxon>
        <taxon>Betaproteobacteria</taxon>
        <taxon>Burkholderiales</taxon>
        <taxon>Sutterellaceae</taxon>
        <taxon>Sutterella</taxon>
    </lineage>
</organism>
<accession>K1KJ81</accession>
<dbReference type="PANTHER" id="PTHR43022">
    <property type="entry name" value="PROTEIN SMF"/>
    <property type="match status" value="1"/>
</dbReference>
<evidence type="ECO:0000259" key="2">
    <source>
        <dbReference type="Pfam" id="PF02481"/>
    </source>
</evidence>
<dbReference type="HOGENOM" id="CLU_029601_1_1_4"/>
<dbReference type="GO" id="GO:0009294">
    <property type="term" value="P:DNA-mediated transformation"/>
    <property type="evidence" value="ECO:0007669"/>
    <property type="project" value="InterPro"/>
</dbReference>
<feature type="domain" description="Smf/DprA SLOG" evidence="2">
    <location>
        <begin position="83"/>
        <end position="293"/>
    </location>
</feature>
<dbReference type="AlphaFoldDB" id="K1KJ81"/>
<dbReference type="PANTHER" id="PTHR43022:SF1">
    <property type="entry name" value="PROTEIN SMF"/>
    <property type="match status" value="1"/>
</dbReference>
<dbReference type="Proteomes" id="UP000005835">
    <property type="component" value="Unassembled WGS sequence"/>
</dbReference>
<dbReference type="InterPro" id="IPR057666">
    <property type="entry name" value="DrpA_SLOG"/>
</dbReference>
<evidence type="ECO:0000313" key="4">
    <source>
        <dbReference type="Proteomes" id="UP000005835"/>
    </source>
</evidence>
<proteinExistence type="inferred from homology"/>
<dbReference type="Gene3D" id="3.40.50.450">
    <property type="match status" value="1"/>
</dbReference>